<keyword evidence="5" id="KW-0874">Quinone</keyword>
<dbReference type="HAMAP" id="MF_00445">
    <property type="entry name" value="NDH1_NuoN_1"/>
    <property type="match status" value="1"/>
</dbReference>
<comment type="subunit">
    <text evidence="5">NDH-1 is composed of 14 different subunits. Subunits NuoA, H, J, K, L, M, N constitute the membrane sector of the complex.</text>
</comment>
<dbReference type="AlphaFoldDB" id="A0A398CMJ6"/>
<evidence type="ECO:0000256" key="6">
    <source>
        <dbReference type="RuleBase" id="RU000320"/>
    </source>
</evidence>
<comment type="subcellular location">
    <subcellularLocation>
        <location evidence="1 5">Cell membrane</location>
        <topology evidence="1 5">Multi-pass membrane protein</topology>
    </subcellularLocation>
    <subcellularLocation>
        <location evidence="6">Membrane</location>
        <topology evidence="6">Multi-pass membrane protein</topology>
    </subcellularLocation>
</comment>
<feature type="transmembrane region" description="Helical" evidence="5">
    <location>
        <begin position="121"/>
        <end position="138"/>
    </location>
</feature>
<keyword evidence="5" id="KW-1278">Translocase</keyword>
<feature type="transmembrane region" description="Helical" evidence="5">
    <location>
        <begin position="90"/>
        <end position="109"/>
    </location>
</feature>
<dbReference type="Proteomes" id="UP000266340">
    <property type="component" value="Unassembled WGS sequence"/>
</dbReference>
<dbReference type="GO" id="GO:0008137">
    <property type="term" value="F:NADH dehydrogenase (ubiquinone) activity"/>
    <property type="evidence" value="ECO:0007669"/>
    <property type="project" value="InterPro"/>
</dbReference>
<dbReference type="GO" id="GO:0048038">
    <property type="term" value="F:quinone binding"/>
    <property type="evidence" value="ECO:0007669"/>
    <property type="project" value="UniProtKB-KW"/>
</dbReference>
<evidence type="ECO:0000256" key="4">
    <source>
        <dbReference type="ARBA" id="ARBA00023136"/>
    </source>
</evidence>
<feature type="domain" description="NADH:quinone oxidoreductase/Mrp antiporter transmembrane" evidence="7">
    <location>
        <begin position="138"/>
        <end position="444"/>
    </location>
</feature>
<comment type="caution">
    <text evidence="8">The sequence shown here is derived from an EMBL/GenBank/DDBJ whole genome shotgun (WGS) entry which is preliminary data.</text>
</comment>
<dbReference type="InterPro" id="IPR001750">
    <property type="entry name" value="ND/Mrp_TM"/>
</dbReference>
<evidence type="ECO:0000256" key="3">
    <source>
        <dbReference type="ARBA" id="ARBA00022989"/>
    </source>
</evidence>
<feature type="transmembrane region" description="Helical" evidence="5">
    <location>
        <begin position="257"/>
        <end position="277"/>
    </location>
</feature>
<feature type="transmembrane region" description="Helical" evidence="5">
    <location>
        <begin position="220"/>
        <end position="245"/>
    </location>
</feature>
<protein>
    <recommendedName>
        <fullName evidence="5">NADH-quinone oxidoreductase subunit N</fullName>
        <ecNumber evidence="5">7.1.1.-</ecNumber>
    </recommendedName>
    <alternativeName>
        <fullName evidence="5">NADH dehydrogenase I subunit N</fullName>
    </alternativeName>
    <alternativeName>
        <fullName evidence="5">NDH-1 subunit N</fullName>
    </alternativeName>
</protein>
<dbReference type="Pfam" id="PF00361">
    <property type="entry name" value="Proton_antipo_M"/>
    <property type="match status" value="1"/>
</dbReference>
<dbReference type="GO" id="GO:0050136">
    <property type="term" value="F:NADH dehydrogenase (quinone) (non-electrogenic) activity"/>
    <property type="evidence" value="ECO:0007669"/>
    <property type="project" value="UniProtKB-UniRule"/>
</dbReference>
<evidence type="ECO:0000256" key="5">
    <source>
        <dbReference type="HAMAP-Rule" id="MF_00445"/>
    </source>
</evidence>
<keyword evidence="5" id="KW-1003">Cell membrane</keyword>
<feature type="transmembrane region" description="Helical" evidence="5">
    <location>
        <begin position="173"/>
        <end position="200"/>
    </location>
</feature>
<evidence type="ECO:0000259" key="7">
    <source>
        <dbReference type="Pfam" id="PF00361"/>
    </source>
</evidence>
<dbReference type="InterPro" id="IPR010096">
    <property type="entry name" value="NADH-Q_OxRdtase_suN/2"/>
</dbReference>
<evidence type="ECO:0000256" key="2">
    <source>
        <dbReference type="ARBA" id="ARBA00022692"/>
    </source>
</evidence>
<keyword evidence="3 5" id="KW-1133">Transmembrane helix</keyword>
<dbReference type="OrthoDB" id="9811718at2"/>
<keyword evidence="9" id="KW-1185">Reference proteome</keyword>
<feature type="transmembrane region" description="Helical" evidence="5">
    <location>
        <begin position="16"/>
        <end position="33"/>
    </location>
</feature>
<dbReference type="RefSeq" id="WP_119150051.1">
    <property type="nucleotide sequence ID" value="NZ_JBHSOV010000020.1"/>
</dbReference>
<evidence type="ECO:0000313" key="8">
    <source>
        <dbReference type="EMBL" id="RIE02008.1"/>
    </source>
</evidence>
<feature type="transmembrane region" description="Helical" evidence="5">
    <location>
        <begin position="297"/>
        <end position="316"/>
    </location>
</feature>
<keyword evidence="4 5" id="KW-0472">Membrane</keyword>
<dbReference type="NCBIfam" id="TIGR01770">
    <property type="entry name" value="NDH_I_N"/>
    <property type="match status" value="1"/>
</dbReference>
<evidence type="ECO:0000313" key="9">
    <source>
        <dbReference type="Proteomes" id="UP000266340"/>
    </source>
</evidence>
<comment type="similarity">
    <text evidence="5">Belongs to the complex I subunit 2 family.</text>
</comment>
<feature type="transmembrane region" description="Helical" evidence="5">
    <location>
        <begin position="40"/>
        <end position="61"/>
    </location>
</feature>
<dbReference type="EC" id="7.1.1.-" evidence="5"/>
<keyword evidence="2 5" id="KW-0812">Transmembrane</keyword>
<feature type="transmembrane region" description="Helical" evidence="5">
    <location>
        <begin position="354"/>
        <end position="375"/>
    </location>
</feature>
<keyword evidence="5" id="KW-0520">NAD</keyword>
<accession>A0A398CMJ6</accession>
<evidence type="ECO:0000256" key="1">
    <source>
        <dbReference type="ARBA" id="ARBA00004651"/>
    </source>
</evidence>
<dbReference type="GO" id="GO:0005886">
    <property type="term" value="C:plasma membrane"/>
    <property type="evidence" value="ECO:0007669"/>
    <property type="project" value="UniProtKB-SubCell"/>
</dbReference>
<feature type="transmembrane region" description="Helical" evidence="5">
    <location>
        <begin position="474"/>
        <end position="495"/>
    </location>
</feature>
<proteinExistence type="inferred from homology"/>
<comment type="function">
    <text evidence="5">NDH-1 shuttles electrons from NADH, via FMN and iron-sulfur (Fe-S) centers, to quinones in the respiratory chain. The immediate electron acceptor for the enzyme in this species is believed to be a menaquinone. Couples the redox reaction to proton translocation (for every two electrons transferred, four hydrogen ions are translocated across the cytoplasmic membrane), and thus conserves the redox energy in a proton gradient.</text>
</comment>
<gene>
    <name evidence="5" type="primary">nuoN</name>
    <name evidence="8" type="ORF">D3H35_14675</name>
</gene>
<feature type="transmembrane region" description="Helical" evidence="5">
    <location>
        <begin position="323"/>
        <end position="342"/>
    </location>
</feature>
<feature type="transmembrane region" description="Helical" evidence="5">
    <location>
        <begin position="396"/>
        <end position="426"/>
    </location>
</feature>
<sequence length="512" mass="54563">MQTLTWSDAWYLTPELILSAFTIVLAVVDLFLPKRVSRDVVGWLALAGLAIAALFVVWLMLDFKSAGEAGKEASYSQLGGSYRIDDFGSLLKLIFIGATGFIVLSSLGSVRSEDVPIKGELYYLVLPAVLGAMVMASSADLITLFIGLELLSITSYVLIGARKRSGIASEAAFKYVVQGGVASAFILYGMSFLYGIAGATNISAIGKNLLESSAIADYQALLYVSFFLLIAGFAMKLALAPFHAWASDVYQGAATPVTTFLAVVAKGAALAMVYRLFMNTALFAVGTDGAMRDDLFLALAVLAAAAMIVGTAGALRQRNVKRLLALSGVANAGILITPLAIELSDFHASLFSEFFYYLLAYAFMNIGAFAVLTAVSRNGGNETLSGFAGLYHRAPWTAVAMTVLLCSLAGLPVTGGFVGKLLILFAAVQTQAYWLAAILLATTVVSYAVYFSFIRQMYMRSGSDDSGLRIPAPASITIWICAAATLALGFLPMPILDWIHSEFSLITDFIVR</sequence>
<dbReference type="GO" id="GO:0042773">
    <property type="term" value="P:ATP synthesis coupled electron transport"/>
    <property type="evidence" value="ECO:0007669"/>
    <property type="project" value="InterPro"/>
</dbReference>
<name>A0A398CMJ6_9BACL</name>
<dbReference type="EMBL" id="QXJM01000039">
    <property type="protein sequence ID" value="RIE02008.1"/>
    <property type="molecule type" value="Genomic_DNA"/>
</dbReference>
<organism evidence="8 9">
    <name type="scientific">Cohnella faecalis</name>
    <dbReference type="NCBI Taxonomy" id="2315694"/>
    <lineage>
        <taxon>Bacteria</taxon>
        <taxon>Bacillati</taxon>
        <taxon>Bacillota</taxon>
        <taxon>Bacilli</taxon>
        <taxon>Bacillales</taxon>
        <taxon>Paenibacillaceae</taxon>
        <taxon>Cohnella</taxon>
    </lineage>
</organism>
<dbReference type="PANTHER" id="PTHR22773">
    <property type="entry name" value="NADH DEHYDROGENASE"/>
    <property type="match status" value="1"/>
</dbReference>
<feature type="transmembrane region" description="Helical" evidence="5">
    <location>
        <begin position="432"/>
        <end position="453"/>
    </location>
</feature>
<comment type="catalytic activity">
    <reaction evidence="5">
        <text>a quinone + NADH + 5 H(+)(in) = a quinol + NAD(+) + 4 H(+)(out)</text>
        <dbReference type="Rhea" id="RHEA:57888"/>
        <dbReference type="ChEBI" id="CHEBI:15378"/>
        <dbReference type="ChEBI" id="CHEBI:24646"/>
        <dbReference type="ChEBI" id="CHEBI:57540"/>
        <dbReference type="ChEBI" id="CHEBI:57945"/>
        <dbReference type="ChEBI" id="CHEBI:132124"/>
    </reaction>
</comment>
<reference evidence="8 9" key="1">
    <citation type="submission" date="2018-09" db="EMBL/GenBank/DDBJ databases">
        <title>Cohnella cavernae sp. nov., isolated from a karst cave.</title>
        <authorList>
            <person name="Zhu H."/>
        </authorList>
    </citation>
    <scope>NUCLEOTIDE SEQUENCE [LARGE SCALE GENOMIC DNA]</scope>
    <source>
        <strain evidence="8 9">K2E09-144</strain>
    </source>
</reference>
<feature type="transmembrane region" description="Helical" evidence="5">
    <location>
        <begin position="144"/>
        <end position="161"/>
    </location>
</feature>
<keyword evidence="5" id="KW-0813">Transport</keyword>